<proteinExistence type="predicted"/>
<dbReference type="RefSeq" id="WP_169496326.1">
    <property type="nucleotide sequence ID" value="NZ_JABBFZ010000002.1"/>
</dbReference>
<feature type="domain" description="NmrA-like" evidence="1">
    <location>
        <begin position="3"/>
        <end position="74"/>
    </location>
</feature>
<dbReference type="SUPFAM" id="SSF51735">
    <property type="entry name" value="NAD(P)-binding Rossmann-fold domains"/>
    <property type="match status" value="1"/>
</dbReference>
<dbReference type="InterPro" id="IPR051604">
    <property type="entry name" value="Ergot_Alk_Oxidoreductase"/>
</dbReference>
<keyword evidence="3" id="KW-1185">Reference proteome</keyword>
<comment type="caution">
    <text evidence="2">The sequence shown here is derived from an EMBL/GenBank/DDBJ whole genome shotgun (WGS) entry which is preliminary data.</text>
</comment>
<gene>
    <name evidence="2" type="ORF">HHL14_04190</name>
</gene>
<evidence type="ECO:0000313" key="2">
    <source>
        <dbReference type="EMBL" id="NML30027.1"/>
    </source>
</evidence>
<dbReference type="PANTHER" id="PTHR43162:SF1">
    <property type="entry name" value="PRESTALK A DIFFERENTIATION PROTEIN A"/>
    <property type="match status" value="1"/>
</dbReference>
<evidence type="ECO:0000259" key="1">
    <source>
        <dbReference type="Pfam" id="PF05368"/>
    </source>
</evidence>
<dbReference type="Proteomes" id="UP000583127">
    <property type="component" value="Unassembled WGS sequence"/>
</dbReference>
<dbReference type="Pfam" id="PF05368">
    <property type="entry name" value="NmrA"/>
    <property type="match status" value="1"/>
</dbReference>
<accession>A0A7X9X2W0</accession>
<dbReference type="Gene3D" id="3.40.50.720">
    <property type="entry name" value="NAD(P)-binding Rossmann-like Domain"/>
    <property type="match status" value="1"/>
</dbReference>
<organism evidence="2 3">
    <name type="scientific">Paraburkholderia antibiotica</name>
    <dbReference type="NCBI Taxonomy" id="2728839"/>
    <lineage>
        <taxon>Bacteria</taxon>
        <taxon>Pseudomonadati</taxon>
        <taxon>Pseudomonadota</taxon>
        <taxon>Betaproteobacteria</taxon>
        <taxon>Burkholderiales</taxon>
        <taxon>Burkholderiaceae</taxon>
        <taxon>Paraburkholderia</taxon>
    </lineage>
</organism>
<dbReference type="InterPro" id="IPR008030">
    <property type="entry name" value="NmrA-like"/>
</dbReference>
<dbReference type="PANTHER" id="PTHR43162">
    <property type="match status" value="1"/>
</dbReference>
<dbReference type="Gene3D" id="3.90.25.10">
    <property type="entry name" value="UDP-galactose 4-epimerase, domain 1"/>
    <property type="match status" value="1"/>
</dbReference>
<sequence>MFVIFGATGQVGRASATALRRAGHPVRAVLHDGGQTAAPAEALAAIGCEIAHADLNDAAAVARAIDGAHAVQWLCPVPRAHDDPAAAMRHTIDAGVAAFRAAPPPRLLALSDYGAEHADGTGITTRFHYLETRLCGVPASLTFLRAAEHMHNWARVLPVALERGVLPSLHHPLDKRFPTVAARDVGELAAALLLDAEPARATPRIVSIEAEQRVSALDVARTLADLSGRPVAAHAVPRDQWSAVLRGAGLGERHAQLIVDLYDAHNAGRIDVEANASERRFGVTRLEEVLGALLSRTAGAEAATRNVH</sequence>
<dbReference type="AlphaFoldDB" id="A0A7X9X2W0"/>
<reference evidence="2 3" key="1">
    <citation type="submission" date="2020-04" db="EMBL/GenBank/DDBJ databases">
        <title>Paraburkholderia sp. G-4-1-8 isolated from soil.</title>
        <authorList>
            <person name="Dahal R.H."/>
        </authorList>
    </citation>
    <scope>NUCLEOTIDE SEQUENCE [LARGE SCALE GENOMIC DNA]</scope>
    <source>
        <strain evidence="2 3">G-4-1-8</strain>
    </source>
</reference>
<dbReference type="EMBL" id="JABBFZ010000002">
    <property type="protein sequence ID" value="NML30027.1"/>
    <property type="molecule type" value="Genomic_DNA"/>
</dbReference>
<name>A0A7X9X2W0_9BURK</name>
<protein>
    <submittedName>
        <fullName evidence="2">NmrA family NAD(P)-binding protein</fullName>
    </submittedName>
</protein>
<dbReference type="InterPro" id="IPR036291">
    <property type="entry name" value="NAD(P)-bd_dom_sf"/>
</dbReference>
<evidence type="ECO:0000313" key="3">
    <source>
        <dbReference type="Proteomes" id="UP000583127"/>
    </source>
</evidence>